<dbReference type="Gene3D" id="1.20.1600.10">
    <property type="entry name" value="Outer membrane efflux proteins (OEP)"/>
    <property type="match status" value="1"/>
</dbReference>
<dbReference type="PROSITE" id="PS51257">
    <property type="entry name" value="PROKAR_LIPOPROTEIN"/>
    <property type="match status" value="1"/>
</dbReference>
<dbReference type="InterPro" id="IPR003423">
    <property type="entry name" value="OMP_efflux"/>
</dbReference>
<keyword evidence="2" id="KW-0564">Palmitate</keyword>
<sequence length="491" mass="50704">MFPIRSLAAAAVAVLATGCAVGPDYRRPDAPLPDRYVGQVPGSQGPATVQAAWWNGFGDPQLAHYVALALEQNLDLAQAAGRVTQARAGLGAADAALLPSAAVTGSAARAYQSTETQVGRLVAAGPGADRWGNAYEANVTASWEIDVFGGLRRGREAARADYQASAADAVAVRLAVAAQTADVYIGIRGLQARLAIAEQQVRTRRDLLDKVRLLYGKGVASDAQVRQTEGELAQAEAAVPALQAGLDAALNALDVLLGTPPGTHRDALRAPAAIPAVPAIGATGSPADLLRRRPDLIAAERRVAAAHARIGAAMAEYYPHVSLGALLGSATTLSAGHLFSAGASQEAAVLGLRWRLFDFGRIDAQIGQARGREAESLAAYRLAVLHATEDVENAFSALAHRSQQAAVLVRGEDALTRARASSFAAYRRGAASLIDVLHADETLLGAADARAQAQTDAAHAAVAAYKALGGGWDPDIPPHGTENVAALATGR</sequence>
<keyword evidence="4" id="KW-1185">Reference proteome</keyword>
<keyword evidence="2" id="KW-0472">Membrane</keyword>
<dbReference type="RefSeq" id="WP_258815167.1">
    <property type="nucleotide sequence ID" value="NZ_JANUGW010000002.1"/>
</dbReference>
<evidence type="ECO:0000256" key="2">
    <source>
        <dbReference type="RuleBase" id="RU362097"/>
    </source>
</evidence>
<comment type="caution">
    <text evidence="3">The sequence shown here is derived from an EMBL/GenBank/DDBJ whole genome shotgun (WGS) entry which is preliminary data.</text>
</comment>
<evidence type="ECO:0000313" key="3">
    <source>
        <dbReference type="EMBL" id="MCS0580498.1"/>
    </source>
</evidence>
<dbReference type="Proteomes" id="UP001204151">
    <property type="component" value="Unassembled WGS sequence"/>
</dbReference>
<dbReference type="Gene3D" id="2.20.200.10">
    <property type="entry name" value="Outer membrane efflux proteins (OEP)"/>
    <property type="match status" value="1"/>
</dbReference>
<keyword evidence="2" id="KW-0449">Lipoprotein</keyword>
<keyword evidence="2" id="KW-1134">Transmembrane beta strand</keyword>
<comment type="similarity">
    <text evidence="1 2">Belongs to the outer membrane factor (OMF) (TC 1.B.17) family.</text>
</comment>
<dbReference type="Pfam" id="PF02321">
    <property type="entry name" value="OEP"/>
    <property type="match status" value="2"/>
</dbReference>
<proteinExistence type="inferred from homology"/>
<keyword evidence="2" id="KW-0812">Transmembrane</keyword>
<dbReference type="EMBL" id="JANUGW010000002">
    <property type="protein sequence ID" value="MCS0580498.1"/>
    <property type="molecule type" value="Genomic_DNA"/>
</dbReference>
<dbReference type="NCBIfam" id="TIGR01845">
    <property type="entry name" value="outer_NodT"/>
    <property type="match status" value="1"/>
</dbReference>
<dbReference type="PANTHER" id="PTHR30203">
    <property type="entry name" value="OUTER MEMBRANE CATION EFFLUX PROTEIN"/>
    <property type="match status" value="1"/>
</dbReference>
<comment type="subcellular location">
    <subcellularLocation>
        <location evidence="2">Cell membrane</location>
        <topology evidence="2">Lipid-anchor</topology>
    </subcellularLocation>
</comment>
<dbReference type="SUPFAM" id="SSF56954">
    <property type="entry name" value="Outer membrane efflux proteins (OEP)"/>
    <property type="match status" value="1"/>
</dbReference>
<gene>
    <name evidence="3" type="ORF">NX784_02745</name>
</gene>
<dbReference type="InterPro" id="IPR010131">
    <property type="entry name" value="MdtP/NodT-like"/>
</dbReference>
<organism evidence="3 4">
    <name type="scientific">Massilia pinisoli</name>
    <dbReference type="NCBI Taxonomy" id="1772194"/>
    <lineage>
        <taxon>Bacteria</taxon>
        <taxon>Pseudomonadati</taxon>
        <taxon>Pseudomonadota</taxon>
        <taxon>Betaproteobacteria</taxon>
        <taxon>Burkholderiales</taxon>
        <taxon>Oxalobacteraceae</taxon>
        <taxon>Telluria group</taxon>
        <taxon>Massilia</taxon>
    </lineage>
</organism>
<dbReference type="PANTHER" id="PTHR30203:SF25">
    <property type="entry name" value="OUTER MEMBRANE PROTEIN-RELATED"/>
    <property type="match status" value="1"/>
</dbReference>
<name>A0ABT1ZKQ8_9BURK</name>
<accession>A0ABT1ZKQ8</accession>
<evidence type="ECO:0000256" key="1">
    <source>
        <dbReference type="ARBA" id="ARBA00007613"/>
    </source>
</evidence>
<protein>
    <submittedName>
        <fullName evidence="3">TolC family protein</fullName>
    </submittedName>
</protein>
<evidence type="ECO:0000313" key="4">
    <source>
        <dbReference type="Proteomes" id="UP001204151"/>
    </source>
</evidence>
<reference evidence="3 4" key="1">
    <citation type="submission" date="2022-08" db="EMBL/GenBank/DDBJ databases">
        <title>Reclassification of Massilia species as members of the genera Telluria, Duganella, Pseudoduganella, Mokoshia gen. nov. and Zemynaea gen. nov. using orthogonal and non-orthogonal genome-based approaches.</title>
        <authorList>
            <person name="Bowman J.P."/>
        </authorList>
    </citation>
    <scope>NUCLEOTIDE SEQUENCE [LARGE SCALE GENOMIC DNA]</scope>
    <source>
        <strain evidence="3 4">JCM 31316</strain>
    </source>
</reference>